<evidence type="ECO:0000313" key="2">
    <source>
        <dbReference type="EMBL" id="OOP67829.1"/>
    </source>
</evidence>
<evidence type="ECO:0000313" key="3">
    <source>
        <dbReference type="Proteomes" id="UP000189761"/>
    </source>
</evidence>
<sequence>MNLFWSILIAFALGIILVMIPPVYGGIIAFGIIGGCLFRGIVLLEKLNKKLNVLVPDKNKVTEVYESYLDDKKKEF</sequence>
<name>A0A8E2I6W8_9BACI</name>
<gene>
    <name evidence="2" type="ORF">BWZ43_13725</name>
</gene>
<keyword evidence="1" id="KW-0812">Transmembrane</keyword>
<dbReference type="AlphaFoldDB" id="A0A8E2I6W8"/>
<keyword evidence="1" id="KW-1133">Transmembrane helix</keyword>
<dbReference type="RefSeq" id="WP_078110429.1">
    <property type="nucleotide sequence ID" value="NZ_CP065424.1"/>
</dbReference>
<proteinExistence type="predicted"/>
<accession>A0A8E2I6W8</accession>
<comment type="caution">
    <text evidence="2">The sequence shown here is derived from an EMBL/GenBank/DDBJ whole genome shotgun (WGS) entry which is preliminary data.</text>
</comment>
<reference evidence="2 3" key="1">
    <citation type="submission" date="2017-01" db="EMBL/GenBank/DDBJ databases">
        <title>Draft genome sequence of Bacillus oleronius.</title>
        <authorList>
            <person name="Allam M."/>
        </authorList>
    </citation>
    <scope>NUCLEOTIDE SEQUENCE [LARGE SCALE GENOMIC DNA]</scope>
    <source>
        <strain evidence="2 3">DSM 9356</strain>
    </source>
</reference>
<keyword evidence="1" id="KW-0472">Membrane</keyword>
<organism evidence="2 3">
    <name type="scientific">Heyndrickxia oleronia</name>
    <dbReference type="NCBI Taxonomy" id="38875"/>
    <lineage>
        <taxon>Bacteria</taxon>
        <taxon>Bacillati</taxon>
        <taxon>Bacillota</taxon>
        <taxon>Bacilli</taxon>
        <taxon>Bacillales</taxon>
        <taxon>Bacillaceae</taxon>
        <taxon>Heyndrickxia</taxon>
    </lineage>
</organism>
<protein>
    <submittedName>
        <fullName evidence="2">Uncharacterized protein</fullName>
    </submittedName>
</protein>
<dbReference type="Proteomes" id="UP000189761">
    <property type="component" value="Unassembled WGS sequence"/>
</dbReference>
<keyword evidence="3" id="KW-1185">Reference proteome</keyword>
<dbReference type="EMBL" id="MTLA01000156">
    <property type="protein sequence ID" value="OOP67829.1"/>
    <property type="molecule type" value="Genomic_DNA"/>
</dbReference>
<evidence type="ECO:0000256" key="1">
    <source>
        <dbReference type="SAM" id="Phobius"/>
    </source>
</evidence>
<feature type="transmembrane region" description="Helical" evidence="1">
    <location>
        <begin position="24"/>
        <end position="44"/>
    </location>
</feature>